<dbReference type="Proteomes" id="UP000603708">
    <property type="component" value="Unassembled WGS sequence"/>
</dbReference>
<dbReference type="AlphaFoldDB" id="A0A919FRM7"/>
<evidence type="ECO:0000259" key="5">
    <source>
        <dbReference type="PROSITE" id="PS51464"/>
    </source>
</evidence>
<evidence type="ECO:0000256" key="3">
    <source>
        <dbReference type="ARBA" id="ARBA00023163"/>
    </source>
</evidence>
<dbReference type="PROSITE" id="PS51071">
    <property type="entry name" value="HTH_RPIR"/>
    <property type="match status" value="1"/>
</dbReference>
<evidence type="ECO:0000259" key="4">
    <source>
        <dbReference type="PROSITE" id="PS51071"/>
    </source>
</evidence>
<evidence type="ECO:0000313" key="6">
    <source>
        <dbReference type="EMBL" id="GHH71332.1"/>
    </source>
</evidence>
<reference evidence="6" key="1">
    <citation type="journal article" date="2014" name="Int. J. Syst. Evol. Microbiol.">
        <title>Complete genome sequence of Corynebacterium casei LMG S-19264T (=DSM 44701T), isolated from a smear-ripened cheese.</title>
        <authorList>
            <consortium name="US DOE Joint Genome Institute (JGI-PGF)"/>
            <person name="Walter F."/>
            <person name="Albersmeier A."/>
            <person name="Kalinowski J."/>
            <person name="Ruckert C."/>
        </authorList>
    </citation>
    <scope>NUCLEOTIDE SEQUENCE</scope>
    <source>
        <strain evidence="6">JCM 5069</strain>
    </source>
</reference>
<name>A0A919FRM7_9ACTN</name>
<keyword evidence="7" id="KW-1185">Reference proteome</keyword>
<keyword evidence="3" id="KW-0804">Transcription</keyword>
<dbReference type="GO" id="GO:1901135">
    <property type="term" value="P:carbohydrate derivative metabolic process"/>
    <property type="evidence" value="ECO:0007669"/>
    <property type="project" value="InterPro"/>
</dbReference>
<dbReference type="GO" id="GO:0003677">
    <property type="term" value="F:DNA binding"/>
    <property type="evidence" value="ECO:0007669"/>
    <property type="project" value="UniProtKB-KW"/>
</dbReference>
<organism evidence="6 7">
    <name type="scientific">Streptomyces sulfonofaciens</name>
    <dbReference type="NCBI Taxonomy" id="68272"/>
    <lineage>
        <taxon>Bacteria</taxon>
        <taxon>Bacillati</taxon>
        <taxon>Actinomycetota</taxon>
        <taxon>Actinomycetes</taxon>
        <taxon>Kitasatosporales</taxon>
        <taxon>Streptomycetaceae</taxon>
        <taxon>Streptomyces</taxon>
    </lineage>
</organism>
<dbReference type="GO" id="GO:0003700">
    <property type="term" value="F:DNA-binding transcription factor activity"/>
    <property type="evidence" value="ECO:0007669"/>
    <property type="project" value="InterPro"/>
</dbReference>
<keyword evidence="1" id="KW-0805">Transcription regulation</keyword>
<dbReference type="PROSITE" id="PS51464">
    <property type="entry name" value="SIS"/>
    <property type="match status" value="1"/>
</dbReference>
<evidence type="ECO:0000313" key="7">
    <source>
        <dbReference type="Proteomes" id="UP000603708"/>
    </source>
</evidence>
<dbReference type="Gene3D" id="1.10.10.10">
    <property type="entry name" value="Winged helix-like DNA-binding domain superfamily/Winged helix DNA-binding domain"/>
    <property type="match status" value="1"/>
</dbReference>
<dbReference type="GO" id="GO:0097367">
    <property type="term" value="F:carbohydrate derivative binding"/>
    <property type="evidence" value="ECO:0007669"/>
    <property type="project" value="InterPro"/>
</dbReference>
<reference evidence="6" key="2">
    <citation type="submission" date="2020-09" db="EMBL/GenBank/DDBJ databases">
        <authorList>
            <person name="Sun Q."/>
            <person name="Ohkuma M."/>
        </authorList>
    </citation>
    <scope>NUCLEOTIDE SEQUENCE</scope>
    <source>
        <strain evidence="6">JCM 5069</strain>
    </source>
</reference>
<dbReference type="CDD" id="cd05013">
    <property type="entry name" value="SIS_RpiR"/>
    <property type="match status" value="1"/>
</dbReference>
<dbReference type="Gene3D" id="3.40.50.10490">
    <property type="entry name" value="Glucose-6-phosphate isomerase like protein, domain 1"/>
    <property type="match status" value="1"/>
</dbReference>
<dbReference type="InterPro" id="IPR009057">
    <property type="entry name" value="Homeodomain-like_sf"/>
</dbReference>
<accession>A0A919FRM7</accession>
<dbReference type="SUPFAM" id="SSF53697">
    <property type="entry name" value="SIS domain"/>
    <property type="match status" value="1"/>
</dbReference>
<dbReference type="InterPro" id="IPR001347">
    <property type="entry name" value="SIS_dom"/>
</dbReference>
<sequence length="295" mass="31365">MLDMNTTEPPSGHSLASRVNHEWSRLTRTERKVARYLVAAAPQDVMLAAAGDIARRTGTSDATVVRTARRLGYAGLPDLKNSLGAHLGAGGAPQISTRLEISQASKDLADASSAVVDDARERIRRFGAGLDVARLTEALRLIVSAGEVFCYGWGSNELSARYLALKLNRAGKRSRACGTTGFTLADELLTLTPQHAAVVFAPGRALPDLRLLIAHAKAMGIGVVLVTERLDQEIVDMVDVVLSDESSPGGLTAEPLCAMLLADMLVLAAMSVGKEPAVDTYALLTRLRQEIVPDA</sequence>
<evidence type="ECO:0000256" key="2">
    <source>
        <dbReference type="ARBA" id="ARBA00023125"/>
    </source>
</evidence>
<dbReference type="InterPro" id="IPR046348">
    <property type="entry name" value="SIS_dom_sf"/>
</dbReference>
<protein>
    <submittedName>
        <fullName evidence="6">RpiR family transcriptional regulator</fullName>
    </submittedName>
</protein>
<comment type="caution">
    <text evidence="6">The sequence shown here is derived from an EMBL/GenBank/DDBJ whole genome shotgun (WGS) entry which is preliminary data.</text>
</comment>
<dbReference type="EMBL" id="BNCD01000002">
    <property type="protein sequence ID" value="GHH71332.1"/>
    <property type="molecule type" value="Genomic_DNA"/>
</dbReference>
<dbReference type="InterPro" id="IPR035472">
    <property type="entry name" value="RpiR-like_SIS"/>
</dbReference>
<dbReference type="PANTHER" id="PTHR30514">
    <property type="entry name" value="GLUCOKINASE"/>
    <property type="match status" value="1"/>
</dbReference>
<feature type="domain" description="SIS" evidence="5">
    <location>
        <begin position="138"/>
        <end position="275"/>
    </location>
</feature>
<feature type="domain" description="HTH rpiR-type" evidence="4">
    <location>
        <begin position="13"/>
        <end position="90"/>
    </location>
</feature>
<dbReference type="Pfam" id="PF01418">
    <property type="entry name" value="HTH_6"/>
    <property type="match status" value="1"/>
</dbReference>
<evidence type="ECO:0000256" key="1">
    <source>
        <dbReference type="ARBA" id="ARBA00023015"/>
    </source>
</evidence>
<gene>
    <name evidence="6" type="ORF">GCM10018793_06330</name>
</gene>
<dbReference type="InterPro" id="IPR047640">
    <property type="entry name" value="RpiR-like"/>
</dbReference>
<keyword evidence="2" id="KW-0238">DNA-binding</keyword>
<dbReference type="Pfam" id="PF01380">
    <property type="entry name" value="SIS"/>
    <property type="match status" value="1"/>
</dbReference>
<proteinExistence type="predicted"/>
<dbReference type="InterPro" id="IPR036388">
    <property type="entry name" value="WH-like_DNA-bd_sf"/>
</dbReference>
<dbReference type="InterPro" id="IPR000281">
    <property type="entry name" value="HTH_RpiR"/>
</dbReference>
<dbReference type="SUPFAM" id="SSF46689">
    <property type="entry name" value="Homeodomain-like"/>
    <property type="match status" value="1"/>
</dbReference>